<feature type="transmembrane region" description="Helical" evidence="6">
    <location>
        <begin position="666"/>
        <end position="686"/>
    </location>
</feature>
<name>A0A316U834_9BASI</name>
<comment type="subcellular location">
    <subcellularLocation>
        <location evidence="1">Membrane</location>
        <topology evidence="1">Multi-pass membrane protein</topology>
    </subcellularLocation>
</comment>
<protein>
    <submittedName>
        <fullName evidence="7">MFS general substrate transporter</fullName>
    </submittedName>
</protein>
<dbReference type="AlphaFoldDB" id="A0A316U834"/>
<evidence type="ECO:0000256" key="4">
    <source>
        <dbReference type="ARBA" id="ARBA00023136"/>
    </source>
</evidence>
<dbReference type="Pfam" id="PF07690">
    <property type="entry name" value="MFS_1"/>
    <property type="match status" value="1"/>
</dbReference>
<dbReference type="PANTHER" id="PTHR23507">
    <property type="entry name" value="ZGC:174356"/>
    <property type="match status" value="1"/>
</dbReference>
<dbReference type="InterPro" id="IPR036259">
    <property type="entry name" value="MFS_trans_sf"/>
</dbReference>
<sequence length="695" mass="74508">MPADHGAQSASGGSNGKGKADASLKPPKAHDFARTSSSSSTDHRQESAGVGSQEAEATAKPRRPGGLRQQNTSQGSVDSARSFAGDAAETYQEARHAFGEGRASPYFMAVVAFLCSLSQGLPLASMFKVYTFLTCEIYDDISAGDGEGSSSGVQTLGITIPPAPELPHPPQCSDPRVQKTTSAYAAAMATVGALVALLLLDKVTKVSRHFGRKPIMLLPQLLIALAFSGFRISVALPQYAGMSLLFVAVVILEASAGAPLRISIQNYVVDTTTDSQRAAALSFIEGFGQIGAFPSSTIGGFLAAVTGQFFAPFYASIAVALFSFVFILILVPESKKHRHHTLIDDWEHSAEADERHAEQERRREAMRRQSYQSTGEANESYISTETNNSTMPTGWRHYLRKINFLQPLGIFWPARHHSGPKRGRLDWRLLNLAAIVVFEETFQVFLVPTLLLFNSDVFGFDVLQNGYLVSLLQGTRALYLTAIFPPTVAAARRWISARVQRRKSALKNQQRRSQASETSPLLGNGSGGSGTGELGEGEGEGEGEALNGSQFTSTTVAKQEQRGKLDIVLMVLSYSLATASFLLFSLSRRIGTTPWFALALAIIGTQLSSGATNVRTALVVNSVSEEEQSRALAANQVLCTLVYACVPLLTSLVYGAGIQRGVPEAVWIFKAAFAAMAALGSLGLFVTHRGTSARA</sequence>
<feature type="region of interest" description="Disordered" evidence="5">
    <location>
        <begin position="505"/>
        <end position="548"/>
    </location>
</feature>
<evidence type="ECO:0000313" key="8">
    <source>
        <dbReference type="Proteomes" id="UP000245942"/>
    </source>
</evidence>
<dbReference type="InterPro" id="IPR011701">
    <property type="entry name" value="MFS"/>
</dbReference>
<reference evidence="7 8" key="1">
    <citation type="journal article" date="2018" name="Mol. Biol. Evol.">
        <title>Broad Genomic Sampling Reveals a Smut Pathogenic Ancestry of the Fungal Clade Ustilaginomycotina.</title>
        <authorList>
            <person name="Kijpornyongpan T."/>
            <person name="Mondo S.J."/>
            <person name="Barry K."/>
            <person name="Sandor L."/>
            <person name="Lee J."/>
            <person name="Lipzen A."/>
            <person name="Pangilinan J."/>
            <person name="LaButti K."/>
            <person name="Hainaut M."/>
            <person name="Henrissat B."/>
            <person name="Grigoriev I.V."/>
            <person name="Spatafora J.W."/>
            <person name="Aime M.C."/>
        </authorList>
    </citation>
    <scope>NUCLEOTIDE SEQUENCE [LARGE SCALE GENOMIC DNA]</scope>
    <source>
        <strain evidence="7 8">MCA 4718</strain>
    </source>
</reference>
<gene>
    <name evidence="7" type="ORF">BCV69DRAFT_251269</name>
</gene>
<dbReference type="RefSeq" id="XP_025346295.1">
    <property type="nucleotide sequence ID" value="XM_025490420.1"/>
</dbReference>
<feature type="transmembrane region" description="Helical" evidence="6">
    <location>
        <begin position="281"/>
        <end position="305"/>
    </location>
</feature>
<dbReference type="GO" id="GO:0022857">
    <property type="term" value="F:transmembrane transporter activity"/>
    <property type="evidence" value="ECO:0007669"/>
    <property type="project" value="InterPro"/>
</dbReference>
<dbReference type="Proteomes" id="UP000245942">
    <property type="component" value="Unassembled WGS sequence"/>
</dbReference>
<dbReference type="EMBL" id="KZ819332">
    <property type="protein sequence ID" value="PWN19135.1"/>
    <property type="molecule type" value="Genomic_DNA"/>
</dbReference>
<evidence type="ECO:0000256" key="3">
    <source>
        <dbReference type="ARBA" id="ARBA00022989"/>
    </source>
</evidence>
<dbReference type="GO" id="GO:0016020">
    <property type="term" value="C:membrane"/>
    <property type="evidence" value="ECO:0007669"/>
    <property type="project" value="UniProtKB-SubCell"/>
</dbReference>
<feature type="transmembrane region" description="Helical" evidence="6">
    <location>
        <begin position="429"/>
        <end position="453"/>
    </location>
</feature>
<feature type="compositionally biased region" description="Polar residues" evidence="5">
    <location>
        <begin position="369"/>
        <end position="386"/>
    </location>
</feature>
<evidence type="ECO:0000256" key="6">
    <source>
        <dbReference type="SAM" id="Phobius"/>
    </source>
</evidence>
<feature type="compositionally biased region" description="Basic and acidic residues" evidence="5">
    <location>
        <begin position="351"/>
        <end position="367"/>
    </location>
</feature>
<feature type="compositionally biased region" description="Polar residues" evidence="5">
    <location>
        <begin position="506"/>
        <end position="519"/>
    </location>
</feature>
<evidence type="ECO:0000256" key="1">
    <source>
        <dbReference type="ARBA" id="ARBA00004141"/>
    </source>
</evidence>
<feature type="compositionally biased region" description="Low complexity" evidence="5">
    <location>
        <begin position="1"/>
        <end position="12"/>
    </location>
</feature>
<dbReference type="SUPFAM" id="SSF103473">
    <property type="entry name" value="MFS general substrate transporter"/>
    <property type="match status" value="2"/>
</dbReference>
<keyword evidence="8" id="KW-1185">Reference proteome</keyword>
<feature type="transmembrane region" description="Helical" evidence="6">
    <location>
        <begin position="567"/>
        <end position="586"/>
    </location>
</feature>
<evidence type="ECO:0000256" key="5">
    <source>
        <dbReference type="SAM" id="MobiDB-lite"/>
    </source>
</evidence>
<evidence type="ECO:0000256" key="2">
    <source>
        <dbReference type="ARBA" id="ARBA00022692"/>
    </source>
</evidence>
<evidence type="ECO:0000313" key="7">
    <source>
        <dbReference type="EMBL" id="PWN19135.1"/>
    </source>
</evidence>
<feature type="region of interest" description="Disordered" evidence="5">
    <location>
        <begin position="1"/>
        <end position="84"/>
    </location>
</feature>
<dbReference type="OrthoDB" id="3026777at2759"/>
<feature type="compositionally biased region" description="Gly residues" evidence="5">
    <location>
        <begin position="524"/>
        <end position="534"/>
    </location>
</feature>
<feature type="transmembrane region" description="Helical" evidence="6">
    <location>
        <begin position="311"/>
        <end position="331"/>
    </location>
</feature>
<dbReference type="PANTHER" id="PTHR23507:SF1">
    <property type="entry name" value="FI18259P1-RELATED"/>
    <property type="match status" value="1"/>
</dbReference>
<keyword evidence="2 6" id="KW-0812">Transmembrane</keyword>
<feature type="transmembrane region" description="Helical" evidence="6">
    <location>
        <begin position="239"/>
        <end position="260"/>
    </location>
</feature>
<accession>A0A316U834</accession>
<feature type="compositionally biased region" description="Polar residues" evidence="5">
    <location>
        <begin position="68"/>
        <end position="79"/>
    </location>
</feature>
<proteinExistence type="predicted"/>
<feature type="transmembrane region" description="Helical" evidence="6">
    <location>
        <begin position="592"/>
        <end position="611"/>
    </location>
</feature>
<feature type="transmembrane region" description="Helical" evidence="6">
    <location>
        <begin position="105"/>
        <end position="124"/>
    </location>
</feature>
<feature type="compositionally biased region" description="Basic and acidic residues" evidence="5">
    <location>
        <begin position="18"/>
        <end position="33"/>
    </location>
</feature>
<feature type="transmembrane region" description="Helical" evidence="6">
    <location>
        <begin position="183"/>
        <end position="203"/>
    </location>
</feature>
<dbReference type="GeneID" id="37012154"/>
<keyword evidence="4 6" id="KW-0472">Membrane</keyword>
<feature type="transmembrane region" description="Helical" evidence="6">
    <location>
        <begin position="632"/>
        <end position="654"/>
    </location>
</feature>
<keyword evidence="3 6" id="KW-1133">Transmembrane helix</keyword>
<feature type="region of interest" description="Disordered" evidence="5">
    <location>
        <begin position="351"/>
        <end position="386"/>
    </location>
</feature>
<dbReference type="Gene3D" id="1.20.1250.20">
    <property type="entry name" value="MFS general substrate transporter like domains"/>
    <property type="match status" value="1"/>
</dbReference>
<feature type="transmembrane region" description="Helical" evidence="6">
    <location>
        <begin position="477"/>
        <end position="495"/>
    </location>
</feature>
<feature type="transmembrane region" description="Helical" evidence="6">
    <location>
        <begin position="215"/>
        <end position="233"/>
    </location>
</feature>
<organism evidence="7 8">
    <name type="scientific">Pseudomicrostroma glucosiphilum</name>
    <dbReference type="NCBI Taxonomy" id="1684307"/>
    <lineage>
        <taxon>Eukaryota</taxon>
        <taxon>Fungi</taxon>
        <taxon>Dikarya</taxon>
        <taxon>Basidiomycota</taxon>
        <taxon>Ustilaginomycotina</taxon>
        <taxon>Exobasidiomycetes</taxon>
        <taxon>Microstromatales</taxon>
        <taxon>Microstromatales incertae sedis</taxon>
        <taxon>Pseudomicrostroma</taxon>
    </lineage>
</organism>